<organism evidence="2 3">
    <name type="scientific">Portunus trituberculatus</name>
    <name type="common">Swimming crab</name>
    <name type="synonym">Neptunus trituberculatus</name>
    <dbReference type="NCBI Taxonomy" id="210409"/>
    <lineage>
        <taxon>Eukaryota</taxon>
        <taxon>Metazoa</taxon>
        <taxon>Ecdysozoa</taxon>
        <taxon>Arthropoda</taxon>
        <taxon>Crustacea</taxon>
        <taxon>Multicrustacea</taxon>
        <taxon>Malacostraca</taxon>
        <taxon>Eumalacostraca</taxon>
        <taxon>Eucarida</taxon>
        <taxon>Decapoda</taxon>
        <taxon>Pleocyemata</taxon>
        <taxon>Brachyura</taxon>
        <taxon>Eubrachyura</taxon>
        <taxon>Portunoidea</taxon>
        <taxon>Portunidae</taxon>
        <taxon>Portuninae</taxon>
        <taxon>Portunus</taxon>
    </lineage>
</organism>
<name>A0A5B7EQ47_PORTR</name>
<dbReference type="AlphaFoldDB" id="A0A5B7EQ47"/>
<comment type="caution">
    <text evidence="2">The sequence shown here is derived from an EMBL/GenBank/DDBJ whole genome shotgun (WGS) entry which is preliminary data.</text>
</comment>
<proteinExistence type="predicted"/>
<feature type="region of interest" description="Disordered" evidence="1">
    <location>
        <begin position="1"/>
        <end position="35"/>
    </location>
</feature>
<evidence type="ECO:0000313" key="2">
    <source>
        <dbReference type="EMBL" id="MPC35397.1"/>
    </source>
</evidence>
<evidence type="ECO:0000256" key="1">
    <source>
        <dbReference type="SAM" id="MobiDB-lite"/>
    </source>
</evidence>
<evidence type="ECO:0000313" key="3">
    <source>
        <dbReference type="Proteomes" id="UP000324222"/>
    </source>
</evidence>
<gene>
    <name evidence="2" type="ORF">E2C01_028819</name>
</gene>
<feature type="compositionally biased region" description="Polar residues" evidence="1">
    <location>
        <begin position="20"/>
        <end position="34"/>
    </location>
</feature>
<dbReference type="EMBL" id="VSRR010003266">
    <property type="protein sequence ID" value="MPC35397.1"/>
    <property type="molecule type" value="Genomic_DNA"/>
</dbReference>
<reference evidence="2 3" key="1">
    <citation type="submission" date="2019-05" db="EMBL/GenBank/DDBJ databases">
        <title>Another draft genome of Portunus trituberculatus and its Hox gene families provides insights of decapod evolution.</title>
        <authorList>
            <person name="Jeong J.-H."/>
            <person name="Song I."/>
            <person name="Kim S."/>
            <person name="Choi T."/>
            <person name="Kim D."/>
            <person name="Ryu S."/>
            <person name="Kim W."/>
        </authorList>
    </citation>
    <scope>NUCLEOTIDE SEQUENCE [LARGE SCALE GENOMIC DNA]</scope>
    <source>
        <tissue evidence="2">Muscle</tissue>
    </source>
</reference>
<protein>
    <submittedName>
        <fullName evidence="2">Uncharacterized protein</fullName>
    </submittedName>
</protein>
<dbReference type="Proteomes" id="UP000324222">
    <property type="component" value="Unassembled WGS sequence"/>
</dbReference>
<sequence>MLHRKRLAYHPGNTRWPGLSSPSPREPANTTDVSQDLKFQGTDCMEKRMRSRGVDVGRTWNAAPGKAFLRRVKNGAK</sequence>
<keyword evidence="3" id="KW-1185">Reference proteome</keyword>
<accession>A0A5B7EQ47</accession>